<dbReference type="EMBL" id="JAUPFM010000022">
    <property type="protein sequence ID" value="KAK2815713.1"/>
    <property type="molecule type" value="Genomic_DNA"/>
</dbReference>
<feature type="coiled-coil region" evidence="2">
    <location>
        <begin position="36"/>
        <end position="70"/>
    </location>
</feature>
<accession>A0AA88IFX1</accession>
<dbReference type="Proteomes" id="UP001187415">
    <property type="component" value="Unassembled WGS sequence"/>
</dbReference>
<keyword evidence="1 2" id="KW-0175">Coiled coil</keyword>
<organism evidence="5 6">
    <name type="scientific">Channa striata</name>
    <name type="common">Snakehead murrel</name>
    <name type="synonym">Ophicephalus striatus</name>
    <dbReference type="NCBI Taxonomy" id="64152"/>
    <lineage>
        <taxon>Eukaryota</taxon>
        <taxon>Metazoa</taxon>
        <taxon>Chordata</taxon>
        <taxon>Craniata</taxon>
        <taxon>Vertebrata</taxon>
        <taxon>Euteleostomi</taxon>
        <taxon>Actinopterygii</taxon>
        <taxon>Neopterygii</taxon>
        <taxon>Teleostei</taxon>
        <taxon>Neoteleostei</taxon>
        <taxon>Acanthomorphata</taxon>
        <taxon>Anabantaria</taxon>
        <taxon>Anabantiformes</taxon>
        <taxon>Channoidei</taxon>
        <taxon>Channidae</taxon>
        <taxon>Channa</taxon>
    </lineage>
</organism>
<feature type="region of interest" description="Disordered" evidence="3">
    <location>
        <begin position="267"/>
        <end position="299"/>
    </location>
</feature>
<comment type="caution">
    <text evidence="5">The sequence shown here is derived from an EMBL/GenBank/DDBJ whole genome shotgun (WGS) entry which is preliminary data.</text>
</comment>
<feature type="compositionally biased region" description="Basic and acidic residues" evidence="3">
    <location>
        <begin position="288"/>
        <end position="299"/>
    </location>
</feature>
<reference evidence="5" key="1">
    <citation type="submission" date="2023-07" db="EMBL/GenBank/DDBJ databases">
        <title>Chromosome-level Genome Assembly of Striped Snakehead (Channa striata).</title>
        <authorList>
            <person name="Liu H."/>
        </authorList>
    </citation>
    <scope>NUCLEOTIDE SEQUENCE</scope>
    <source>
        <strain evidence="5">Gz</strain>
        <tissue evidence="5">Muscle</tissue>
    </source>
</reference>
<feature type="domain" description="ODAD1 central coiled coil region" evidence="4">
    <location>
        <begin position="160"/>
        <end position="428"/>
    </location>
</feature>
<dbReference type="AlphaFoldDB" id="A0AA88IFX1"/>
<dbReference type="PANTHER" id="PTHR46518">
    <property type="entry name" value="COILED-COIL DOMAIN-CONTAINING PROTEIN 151"/>
    <property type="match status" value="1"/>
</dbReference>
<evidence type="ECO:0000256" key="2">
    <source>
        <dbReference type="SAM" id="Coils"/>
    </source>
</evidence>
<dbReference type="InterPro" id="IPR049258">
    <property type="entry name" value="ODAD1_CC"/>
</dbReference>
<dbReference type="PANTHER" id="PTHR46518:SF1">
    <property type="entry name" value="OUTER DYNEIN ARM-DOCKING COMPLEX SUBUNIT 3"/>
    <property type="match status" value="1"/>
</dbReference>
<evidence type="ECO:0000313" key="6">
    <source>
        <dbReference type="Proteomes" id="UP001187415"/>
    </source>
</evidence>
<dbReference type="GO" id="GO:0003341">
    <property type="term" value="P:cilium movement"/>
    <property type="evidence" value="ECO:0007669"/>
    <property type="project" value="InterPro"/>
</dbReference>
<dbReference type="GO" id="GO:0035253">
    <property type="term" value="C:ciliary rootlet"/>
    <property type="evidence" value="ECO:0007669"/>
    <property type="project" value="TreeGrafter"/>
</dbReference>
<dbReference type="GO" id="GO:0036158">
    <property type="term" value="P:outer dynein arm assembly"/>
    <property type="evidence" value="ECO:0007669"/>
    <property type="project" value="InterPro"/>
</dbReference>
<evidence type="ECO:0000256" key="3">
    <source>
        <dbReference type="SAM" id="MobiDB-lite"/>
    </source>
</evidence>
<gene>
    <name evidence="5" type="ORF">Q5P01_026180</name>
</gene>
<dbReference type="GO" id="GO:0036064">
    <property type="term" value="C:ciliary basal body"/>
    <property type="evidence" value="ECO:0007669"/>
    <property type="project" value="TreeGrafter"/>
</dbReference>
<feature type="compositionally biased region" description="Basic and acidic residues" evidence="3">
    <location>
        <begin position="267"/>
        <end position="277"/>
    </location>
</feature>
<proteinExistence type="predicted"/>
<evidence type="ECO:0000259" key="4">
    <source>
        <dbReference type="Pfam" id="PF21773"/>
    </source>
</evidence>
<protein>
    <recommendedName>
        <fullName evidence="4">ODAD1 central coiled coil region domain-containing protein</fullName>
    </recommendedName>
</protein>
<dbReference type="InterPro" id="IPR033192">
    <property type="entry name" value="ODAD3"/>
</dbReference>
<evidence type="ECO:0000313" key="5">
    <source>
        <dbReference type="EMBL" id="KAK2815713.1"/>
    </source>
</evidence>
<feature type="coiled-coil region" evidence="2">
    <location>
        <begin position="335"/>
        <end position="405"/>
    </location>
</feature>
<dbReference type="GO" id="GO:0097542">
    <property type="term" value="C:ciliary tip"/>
    <property type="evidence" value="ECO:0007669"/>
    <property type="project" value="TreeGrafter"/>
</dbReference>
<keyword evidence="6" id="KW-1185">Reference proteome</keyword>
<sequence length="584" mass="67618">MLSPDTMSTMKPPLHDQILEMQRKIQLLECDRSAYYESSQATIKKNRETIQQLRQDSKRLYKKLAEANAVDEHIIKVAFHNRGSEKDAYRNMSGKEALKTLDQRVLSKIKRLNASKHTTQTYQQRLEELKMEYQRLKPEASSGGQSADAYTRKKEEDAMNVRALENSLEKTLFKCKEAENIMTNYLKLKSHLQEESLTFQAQLDSLEADILKHKDELHNLQIMNNDTQLSKEAAKAELQQQEELLYKERKERESIIARYRKKVEERKAQAEKVDRRTQRTAMQPDELSSEHQRNTARMAGEDEKAISTLEEGFQRIKEATGVTDIQDVVERFISQKKTHQELEKLKGEIEKVLQQLQEEKKLLTQQFQDMKYSGEAKFSSSQQMLKDCEEELQAEKQRCDQTKQHLDGLVKTLRTIRAGVEHLAEKLQHIPLSEDIVAGVSPDSHEYAVELMTQCEIKLLLLREELQGKDLAAIMKEMEEEEFSVRVEGKLPAYNTRVKLPEDQRLDLFDEEDESEEDEVGISREALKRQSQLIIESKTKKKPWKKKKGNPVALPALNMGFIGIQKTPILQKQDYNEAAGVGEI</sequence>
<dbReference type="Pfam" id="PF21773">
    <property type="entry name" value="ODAD1_CC"/>
    <property type="match status" value="1"/>
</dbReference>
<name>A0AA88IFX1_CHASR</name>
<evidence type="ECO:0000256" key="1">
    <source>
        <dbReference type="ARBA" id="ARBA00023054"/>
    </source>
</evidence>